<feature type="active site" description="Proton acceptor" evidence="8">
    <location>
        <position position="20"/>
    </location>
</feature>
<dbReference type="InterPro" id="IPR042111">
    <property type="entry name" value="Adenylosuccinate_synth_dom3"/>
</dbReference>
<dbReference type="FunFam" id="3.90.170.10:FF:000001">
    <property type="entry name" value="Adenylosuccinate synthetase"/>
    <property type="match status" value="1"/>
</dbReference>
<feature type="binding site" evidence="8">
    <location>
        <begin position="49"/>
        <end position="51"/>
    </location>
    <ligand>
        <name>GTP</name>
        <dbReference type="ChEBI" id="CHEBI:37565"/>
    </ligand>
</feature>
<dbReference type="OrthoDB" id="10265645at2759"/>
<feature type="binding site" evidence="8">
    <location>
        <begin position="20"/>
        <end position="23"/>
    </location>
    <ligand>
        <name>IMP</name>
        <dbReference type="ChEBI" id="CHEBI:58053"/>
    </ligand>
</feature>
<dbReference type="STRING" id="51028.A0A0N4UWB0"/>
<comment type="pathway">
    <text evidence="8 10">Purine metabolism; AMP biosynthesis via de novo pathway; AMP from IMP: step 1/2.</text>
</comment>
<dbReference type="CDD" id="cd03108">
    <property type="entry name" value="AdSS"/>
    <property type="match status" value="1"/>
</dbReference>
<dbReference type="InterPro" id="IPR001114">
    <property type="entry name" value="Adenylosuccinate_synthetase"/>
</dbReference>
<dbReference type="PANTHER" id="PTHR11846:SF0">
    <property type="entry name" value="ADENYLOSUCCINATE SYNTHETASE"/>
    <property type="match status" value="1"/>
</dbReference>
<dbReference type="EMBL" id="UXUI01007214">
    <property type="protein sequence ID" value="VDD86327.1"/>
    <property type="molecule type" value="Genomic_DNA"/>
</dbReference>
<dbReference type="UniPathway" id="UPA00075">
    <property type="reaction ID" value="UER00335"/>
</dbReference>
<keyword evidence="8" id="KW-0963">Cytoplasm</keyword>
<feature type="binding site" evidence="8">
    <location>
        <position position="49"/>
    </location>
    <ligand>
        <name>Mg(2+)</name>
        <dbReference type="ChEBI" id="CHEBI:18420"/>
    </ligand>
</feature>
<comment type="subcellular location">
    <subcellularLocation>
        <location evidence="8">Cytoplasm</location>
    </subcellularLocation>
</comment>
<dbReference type="InterPro" id="IPR042109">
    <property type="entry name" value="Adenylosuccinate_synth_dom1"/>
</dbReference>
<evidence type="ECO:0000313" key="11">
    <source>
        <dbReference type="EMBL" id="VDD86327.1"/>
    </source>
</evidence>
<evidence type="ECO:0000256" key="8">
    <source>
        <dbReference type="HAMAP-Rule" id="MF_03125"/>
    </source>
</evidence>
<keyword evidence="5 8" id="KW-0658">Purine biosynthesis</keyword>
<comment type="subunit">
    <text evidence="1 8">Homodimer.</text>
</comment>
<feature type="binding site" evidence="8">
    <location>
        <position position="325"/>
    </location>
    <ligand>
        <name>GTP</name>
        <dbReference type="ChEBI" id="CHEBI:37565"/>
    </ligand>
</feature>
<evidence type="ECO:0000256" key="3">
    <source>
        <dbReference type="ARBA" id="ARBA00022723"/>
    </source>
</evidence>
<dbReference type="NCBIfam" id="TIGR00184">
    <property type="entry name" value="purA"/>
    <property type="match status" value="1"/>
</dbReference>
<accession>A0A0N4UWB0</accession>
<dbReference type="WBParaSite" id="EVEC_0000176201-mRNA-1">
    <property type="protein sequence ID" value="EVEC_0000176201-mRNA-1"/>
    <property type="gene ID" value="EVEC_0000176201"/>
</dbReference>
<dbReference type="GO" id="GO:0044208">
    <property type="term" value="P:'de novo' AMP biosynthetic process"/>
    <property type="evidence" value="ECO:0007669"/>
    <property type="project" value="UniProtKB-UniRule"/>
</dbReference>
<feature type="active site" description="Proton donor" evidence="8">
    <location>
        <position position="50"/>
    </location>
</feature>
<feature type="binding site" evidence="8">
    <location>
        <begin position="47"/>
        <end position="50"/>
    </location>
    <ligand>
        <name>IMP</name>
        <dbReference type="ChEBI" id="CHEBI:58053"/>
    </ligand>
</feature>
<feature type="active site" evidence="9">
    <location>
        <position position="150"/>
    </location>
</feature>
<dbReference type="SUPFAM" id="SSF52540">
    <property type="entry name" value="P-loop containing nucleoside triphosphate hydrolases"/>
    <property type="match status" value="1"/>
</dbReference>
<sequence length="446" mass="48984">MNDQKRKAPVIVILGAQFGDEGKGKIVDFLIEKEKIQLTARCQGGNNAGHTVVVNGRKSDFHLLPTGIINEDCYNIIGNGVVVNLDALFKEIEHNEIDKLNGWEKRLMISELAHLVTSMHMQADGQQEKSLSSEKIGTTSKGIGPTYSTKCFRNGIRVGELLGDFEAFSAKFRSLAAFYLKQFPGIEVNVEEELDNYKKHAVCLKRLGIVGDTITYLDEMRAQGKAILVEGANGAMLDIDFGSFLYTFFCHSGTYPFVTSSNATVGGAVTGLGIPPTAITEIIGVVKAYETRVGSGPFPTEQQGKIGEDLQSIGHEVGVTTGRKRRCGWLDLFLLKRSSVINGFTALALTKLDILDNFDEIKVATGYRIDGKSLKAPPSCAADWSRIELEYKTFSGWKDDVSKIRSFNELPENCKTYVKFIEGFVGVPIKWIGVGEDREALIVMSS</sequence>
<evidence type="ECO:0000256" key="10">
    <source>
        <dbReference type="RuleBase" id="RU000520"/>
    </source>
</evidence>
<keyword evidence="7 8" id="KW-0342">GTP-binding</keyword>
<protein>
    <recommendedName>
        <fullName evidence="8 10">Adenylosuccinate synthetase</fullName>
        <shortName evidence="8">AMPSase</shortName>
        <shortName evidence="8">AdSS</shortName>
        <ecNumber evidence="8 10">6.3.4.4</ecNumber>
    </recommendedName>
    <alternativeName>
        <fullName evidence="8">IMP--aspartate ligase</fullName>
    </alternativeName>
</protein>
<evidence type="ECO:0000256" key="7">
    <source>
        <dbReference type="ARBA" id="ARBA00023134"/>
    </source>
</evidence>
<keyword evidence="2 8" id="KW-0436">Ligase</keyword>
<feature type="binding site" evidence="8">
    <location>
        <begin position="19"/>
        <end position="25"/>
    </location>
    <ligand>
        <name>GTP</name>
        <dbReference type="ChEBI" id="CHEBI:37565"/>
    </ligand>
</feature>
<dbReference type="GO" id="GO:0005525">
    <property type="term" value="F:GTP binding"/>
    <property type="evidence" value="ECO:0007669"/>
    <property type="project" value="UniProtKB-UniRule"/>
</dbReference>
<feature type="binding site" evidence="8">
    <location>
        <position position="259"/>
    </location>
    <ligand>
        <name>IMP</name>
        <dbReference type="ChEBI" id="CHEBI:58053"/>
    </ligand>
</feature>
<organism evidence="13">
    <name type="scientific">Enterobius vermicularis</name>
    <name type="common">Human pinworm</name>
    <dbReference type="NCBI Taxonomy" id="51028"/>
    <lineage>
        <taxon>Eukaryota</taxon>
        <taxon>Metazoa</taxon>
        <taxon>Ecdysozoa</taxon>
        <taxon>Nematoda</taxon>
        <taxon>Chromadorea</taxon>
        <taxon>Rhabditida</taxon>
        <taxon>Spirurina</taxon>
        <taxon>Oxyuridomorpha</taxon>
        <taxon>Oxyuroidea</taxon>
        <taxon>Oxyuridae</taxon>
        <taxon>Enterobius</taxon>
    </lineage>
</organism>
<comment type="function">
    <text evidence="8">Plays an important role in the de novo pathway and in the salvage pathway of purine nucleotide biosynthesis. Catalyzes the first commited step in the biosynthesis of AMP from IMP.</text>
</comment>
<dbReference type="InterPro" id="IPR033128">
    <property type="entry name" value="Adenylosuccin_syn_Lys_AS"/>
</dbReference>
<feature type="binding site" evidence="8">
    <location>
        <position position="233"/>
    </location>
    <ligand>
        <name>IMP</name>
        <dbReference type="ChEBI" id="CHEBI:58053"/>
    </ligand>
</feature>
<feature type="binding site" evidence="8">
    <location>
        <begin position="433"/>
        <end position="435"/>
    </location>
    <ligand>
        <name>GTP</name>
        <dbReference type="ChEBI" id="CHEBI:37565"/>
    </ligand>
</feature>
<evidence type="ECO:0000256" key="1">
    <source>
        <dbReference type="ARBA" id="ARBA00011738"/>
    </source>
</evidence>
<evidence type="ECO:0000256" key="2">
    <source>
        <dbReference type="ARBA" id="ARBA00022598"/>
    </source>
</evidence>
<dbReference type="Gene3D" id="3.40.440.10">
    <property type="entry name" value="Adenylosuccinate Synthetase, subunit A, domain 1"/>
    <property type="match status" value="1"/>
</dbReference>
<evidence type="ECO:0000256" key="6">
    <source>
        <dbReference type="ARBA" id="ARBA00022842"/>
    </source>
</evidence>
<dbReference type="PROSITE" id="PS00513">
    <property type="entry name" value="ADENYLOSUCCIN_SYN_2"/>
    <property type="match status" value="1"/>
</dbReference>
<feature type="binding site" evidence="8">
    <location>
        <position position="153"/>
    </location>
    <ligand>
        <name>IMP</name>
        <dbReference type="ChEBI" id="CHEBI:58053"/>
        <note>ligand shared between dimeric partners</note>
    </ligand>
</feature>
<gene>
    <name evidence="11" type="ORF">EVEC_LOCUS1470</name>
</gene>
<name>A0A0N4UWB0_ENTVE</name>
<dbReference type="GO" id="GO:0046040">
    <property type="term" value="P:IMP metabolic process"/>
    <property type="evidence" value="ECO:0007669"/>
    <property type="project" value="TreeGrafter"/>
</dbReference>
<evidence type="ECO:0000256" key="5">
    <source>
        <dbReference type="ARBA" id="ARBA00022755"/>
    </source>
</evidence>
<keyword evidence="4 8" id="KW-0547">Nucleotide-binding</keyword>
<dbReference type="InterPro" id="IPR042110">
    <property type="entry name" value="Adenylosuccinate_synth_dom2"/>
</dbReference>
<dbReference type="GO" id="GO:0004019">
    <property type="term" value="F:adenylosuccinate synthase activity"/>
    <property type="evidence" value="ECO:0007669"/>
    <property type="project" value="UniProtKB-UniRule"/>
</dbReference>
<comment type="function">
    <text evidence="10">Plays an important role in the de novo pathway of purine nucleotide biosynthesis.</text>
</comment>
<dbReference type="SMART" id="SM00788">
    <property type="entry name" value="Adenylsucc_synt"/>
    <property type="match status" value="1"/>
</dbReference>
<dbReference type="EC" id="6.3.4.4" evidence="8 10"/>
<dbReference type="Gene3D" id="3.90.170.10">
    <property type="entry name" value="Adenylosuccinate Synthetase, subunit A, domain 3"/>
    <property type="match status" value="1"/>
</dbReference>
<comment type="similarity">
    <text evidence="8 10">Belongs to the adenylosuccinate synthetase family.</text>
</comment>
<dbReference type="GO" id="GO:0000287">
    <property type="term" value="F:magnesium ion binding"/>
    <property type="evidence" value="ECO:0007669"/>
    <property type="project" value="UniProtKB-UniRule"/>
</dbReference>
<dbReference type="AlphaFoldDB" id="A0A0N4UWB0"/>
<comment type="catalytic activity">
    <reaction evidence="8 10">
        <text>IMP + L-aspartate + GTP = N(6)-(1,2-dicarboxyethyl)-AMP + GDP + phosphate + 2 H(+)</text>
        <dbReference type="Rhea" id="RHEA:15753"/>
        <dbReference type="ChEBI" id="CHEBI:15378"/>
        <dbReference type="ChEBI" id="CHEBI:29991"/>
        <dbReference type="ChEBI" id="CHEBI:37565"/>
        <dbReference type="ChEBI" id="CHEBI:43474"/>
        <dbReference type="ChEBI" id="CHEBI:57567"/>
        <dbReference type="ChEBI" id="CHEBI:58053"/>
        <dbReference type="ChEBI" id="CHEBI:58189"/>
        <dbReference type="EC" id="6.3.4.4"/>
    </reaction>
</comment>
<keyword evidence="12" id="KW-1185">Reference proteome</keyword>
<dbReference type="NCBIfam" id="NF002223">
    <property type="entry name" value="PRK01117.1"/>
    <property type="match status" value="1"/>
</dbReference>
<feature type="binding site" evidence="8">
    <location>
        <position position="139"/>
    </location>
    <ligand>
        <name>IMP</name>
        <dbReference type="ChEBI" id="CHEBI:58053"/>
    </ligand>
</feature>
<dbReference type="FunFam" id="1.10.300.10:FF:000001">
    <property type="entry name" value="Adenylosuccinate synthetase"/>
    <property type="match status" value="1"/>
</dbReference>
<feature type="binding site" evidence="8">
    <location>
        <position position="20"/>
    </location>
    <ligand>
        <name>Mg(2+)</name>
        <dbReference type="ChEBI" id="CHEBI:18420"/>
    </ligand>
</feature>
<feature type="binding site" evidence="8">
    <location>
        <begin position="319"/>
        <end position="325"/>
    </location>
    <ligand>
        <name>substrate</name>
    </ligand>
</feature>
<feature type="binding site" evidence="8">
    <location>
        <begin position="351"/>
        <end position="353"/>
    </location>
    <ligand>
        <name>GTP</name>
        <dbReference type="ChEBI" id="CHEBI:37565"/>
    </ligand>
</feature>
<evidence type="ECO:0000313" key="12">
    <source>
        <dbReference type="Proteomes" id="UP000274131"/>
    </source>
</evidence>
<dbReference type="Gene3D" id="1.10.300.10">
    <property type="entry name" value="Adenylosuccinate Synthetase, subunit A, domain 2"/>
    <property type="match status" value="1"/>
</dbReference>
<evidence type="ECO:0000256" key="9">
    <source>
        <dbReference type="PROSITE-ProRule" id="PRU10134"/>
    </source>
</evidence>
<dbReference type="PROSITE" id="PS01266">
    <property type="entry name" value="ADENYLOSUCCIN_SYN_1"/>
    <property type="match status" value="1"/>
</dbReference>
<dbReference type="GO" id="GO:0005737">
    <property type="term" value="C:cytoplasm"/>
    <property type="evidence" value="ECO:0007669"/>
    <property type="project" value="UniProtKB-SubCell"/>
</dbReference>
<proteinExistence type="inferred from homology"/>
<reference evidence="11 12" key="2">
    <citation type="submission" date="2018-10" db="EMBL/GenBank/DDBJ databases">
        <authorList>
            <consortium name="Pathogen Informatics"/>
        </authorList>
    </citation>
    <scope>NUCLEOTIDE SEQUENCE [LARGE SCALE GENOMIC DNA]</scope>
</reference>
<keyword evidence="3 8" id="KW-0479">Metal-binding</keyword>
<comment type="cofactor">
    <cofactor evidence="8">
        <name>Mg(2+)</name>
        <dbReference type="ChEBI" id="CHEBI:18420"/>
    </cofactor>
    <text evidence="8">Binds 1 Mg(2+) ion per subunit.</text>
</comment>
<dbReference type="Pfam" id="PF00709">
    <property type="entry name" value="Adenylsucc_synt"/>
    <property type="match status" value="1"/>
</dbReference>
<reference evidence="13" key="1">
    <citation type="submission" date="2017-02" db="UniProtKB">
        <authorList>
            <consortium name="WormBaseParasite"/>
        </authorList>
    </citation>
    <scope>IDENTIFICATION</scope>
</reference>
<feature type="binding site" evidence="8">
    <location>
        <position position="323"/>
    </location>
    <ligand>
        <name>IMP</name>
        <dbReference type="ChEBI" id="CHEBI:58053"/>
    </ligand>
</feature>
<dbReference type="Proteomes" id="UP000274131">
    <property type="component" value="Unassembled WGS sequence"/>
</dbReference>
<dbReference type="InterPro" id="IPR027417">
    <property type="entry name" value="P-loop_NTPase"/>
</dbReference>
<dbReference type="PANTHER" id="PTHR11846">
    <property type="entry name" value="ADENYLOSUCCINATE SYNTHETASE"/>
    <property type="match status" value="1"/>
</dbReference>
<dbReference type="InterPro" id="IPR018220">
    <property type="entry name" value="Adenylosuccin_syn_GTP-bd"/>
</dbReference>
<evidence type="ECO:0000313" key="13">
    <source>
        <dbReference type="WBParaSite" id="EVEC_0000176201-mRNA-1"/>
    </source>
</evidence>
<dbReference type="HAMAP" id="MF_00011">
    <property type="entry name" value="Adenylosucc_synth"/>
    <property type="match status" value="1"/>
</dbReference>
<evidence type="ECO:0000256" key="4">
    <source>
        <dbReference type="ARBA" id="ARBA00022741"/>
    </source>
</evidence>
<keyword evidence="6 8" id="KW-0460">Magnesium</keyword>